<evidence type="ECO:0000313" key="2">
    <source>
        <dbReference type="Proteomes" id="UP000657918"/>
    </source>
</evidence>
<sequence length="64" mass="7567">MNFMSSIDKINYTMVLVRIPDLNVSYYDEIFVLALDITLGTPIKGYLWKFRWWGKYGLKTIGTR</sequence>
<dbReference type="Proteomes" id="UP000657918">
    <property type="component" value="Chromosome 16"/>
</dbReference>
<proteinExistence type="predicted"/>
<evidence type="ECO:0000313" key="1">
    <source>
        <dbReference type="EMBL" id="KAF9665258.1"/>
    </source>
</evidence>
<keyword evidence="2" id="KW-1185">Reference proteome</keyword>
<name>A0A835MPW1_9ROSI</name>
<reference evidence="1 2" key="1">
    <citation type="submission" date="2020-10" db="EMBL/GenBank/DDBJ databases">
        <title>Plant Genome Project.</title>
        <authorList>
            <person name="Zhang R.-G."/>
        </authorList>
    </citation>
    <scope>NUCLEOTIDE SEQUENCE [LARGE SCALE GENOMIC DNA]</scope>
    <source>
        <strain evidence="1">FAFU-HL-1</strain>
        <tissue evidence="1">Leaf</tissue>
    </source>
</reference>
<organism evidence="1 2">
    <name type="scientific">Salix dunnii</name>
    <dbReference type="NCBI Taxonomy" id="1413687"/>
    <lineage>
        <taxon>Eukaryota</taxon>
        <taxon>Viridiplantae</taxon>
        <taxon>Streptophyta</taxon>
        <taxon>Embryophyta</taxon>
        <taxon>Tracheophyta</taxon>
        <taxon>Spermatophyta</taxon>
        <taxon>Magnoliopsida</taxon>
        <taxon>eudicotyledons</taxon>
        <taxon>Gunneridae</taxon>
        <taxon>Pentapetalae</taxon>
        <taxon>rosids</taxon>
        <taxon>fabids</taxon>
        <taxon>Malpighiales</taxon>
        <taxon>Salicaceae</taxon>
        <taxon>Saliceae</taxon>
        <taxon>Salix</taxon>
    </lineage>
</organism>
<gene>
    <name evidence="1" type="ORF">SADUNF_Sadunf16G0103900</name>
</gene>
<comment type="caution">
    <text evidence="1">The sequence shown here is derived from an EMBL/GenBank/DDBJ whole genome shotgun (WGS) entry which is preliminary data.</text>
</comment>
<protein>
    <submittedName>
        <fullName evidence="1">Uncharacterized protein</fullName>
    </submittedName>
</protein>
<dbReference type="EMBL" id="JADGMS010000016">
    <property type="protein sequence ID" value="KAF9665258.1"/>
    <property type="molecule type" value="Genomic_DNA"/>
</dbReference>
<dbReference type="AlphaFoldDB" id="A0A835MPW1"/>
<accession>A0A835MPW1</accession>